<evidence type="ECO:0000313" key="2">
    <source>
        <dbReference type="Proteomes" id="UP000236569"/>
    </source>
</evidence>
<evidence type="ECO:0000313" key="1">
    <source>
        <dbReference type="EMBL" id="GBF04426.1"/>
    </source>
</evidence>
<comment type="caution">
    <text evidence="1">The sequence shown here is derived from an EMBL/GenBank/DDBJ whole genome shotgun (WGS) entry which is preliminary data.</text>
</comment>
<name>A0A2I9D1X9_9DEIO</name>
<gene>
    <name evidence="1" type="ORF">DAERI_020023</name>
</gene>
<organism evidence="1 2">
    <name type="scientific">Deinococcus aerius</name>
    <dbReference type="NCBI Taxonomy" id="200253"/>
    <lineage>
        <taxon>Bacteria</taxon>
        <taxon>Thermotogati</taxon>
        <taxon>Deinococcota</taxon>
        <taxon>Deinococci</taxon>
        <taxon>Deinococcales</taxon>
        <taxon>Deinococcaceae</taxon>
        <taxon>Deinococcus</taxon>
    </lineage>
</organism>
<keyword evidence="2" id="KW-1185">Reference proteome</keyword>
<accession>A0A2I9D1X9</accession>
<dbReference type="AlphaFoldDB" id="A0A2I9D1X9"/>
<dbReference type="RefSeq" id="WP_103128001.1">
    <property type="nucleotide sequence ID" value="NZ_BFAG01000002.1"/>
</dbReference>
<sequence>MAKLNVADLIRDLRTNAGPDLCRAGFLERSRRRAAYPGEQGLPLLGVGSSCGKPAFALPYLLTWTDENTRALEALARRYRSHVTYGHLAHLRHTATGKELAAIQDWTPFGVVYLRAEYDHAAELLRDLVDTLNPQDAPSGQERTTP</sequence>
<dbReference type="EMBL" id="BFAG01000002">
    <property type="protein sequence ID" value="GBF04426.1"/>
    <property type="molecule type" value="Genomic_DNA"/>
</dbReference>
<protein>
    <submittedName>
        <fullName evidence="1">Uncharacterized protein</fullName>
    </submittedName>
</protein>
<proteinExistence type="predicted"/>
<dbReference type="OrthoDB" id="68963at2"/>
<reference evidence="2" key="1">
    <citation type="submission" date="2018-01" db="EMBL/GenBank/DDBJ databases">
        <title>Draft Genome Sequence of the Radioresistant Bacterium Deinococcus aerius TR0125, Isolated from the Higher Atmosphere above Japan.</title>
        <authorList>
            <person name="Satoh K."/>
            <person name="Arai H."/>
            <person name="Sanzen T."/>
            <person name="Kawaguchi Y."/>
            <person name="Hayashi H."/>
            <person name="Yokobori S."/>
            <person name="Yamagishi A."/>
            <person name="Oono Y."/>
            <person name="Narumi I."/>
        </authorList>
    </citation>
    <scope>NUCLEOTIDE SEQUENCE [LARGE SCALE GENOMIC DNA]</scope>
    <source>
        <strain evidence="2">TR0125</strain>
    </source>
</reference>
<dbReference type="Proteomes" id="UP000236569">
    <property type="component" value="Unassembled WGS sequence"/>
</dbReference>